<keyword evidence="2" id="KW-1185">Reference proteome</keyword>
<dbReference type="RefSeq" id="WP_072333163.1">
    <property type="nucleotide sequence ID" value="NZ_CALJDE010000039.1"/>
</dbReference>
<protein>
    <submittedName>
        <fullName evidence="1">Uncharacterized protein</fullName>
    </submittedName>
</protein>
<dbReference type="AlphaFoldDB" id="A0A1K1LD20"/>
<dbReference type="Proteomes" id="UP000186323">
    <property type="component" value="Chromosome I"/>
</dbReference>
<dbReference type="OrthoDB" id="275146at2"/>
<reference evidence="2" key="1">
    <citation type="submission" date="2016-10" db="EMBL/GenBank/DDBJ databases">
        <authorList>
            <person name="Wegmann U."/>
        </authorList>
    </citation>
    <scope>NUCLEOTIDE SEQUENCE [LARGE SCALE GENOMIC DNA]</scope>
</reference>
<proteinExistence type="predicted"/>
<accession>A0A1K1LD20</accession>
<dbReference type="EMBL" id="LT630450">
    <property type="protein sequence ID" value="SFV72594.1"/>
    <property type="molecule type" value="Genomic_DNA"/>
</dbReference>
<organism evidence="1 2">
    <name type="scientific">Desulfovibrio piger</name>
    <dbReference type="NCBI Taxonomy" id="901"/>
    <lineage>
        <taxon>Bacteria</taxon>
        <taxon>Pseudomonadati</taxon>
        <taxon>Thermodesulfobacteriota</taxon>
        <taxon>Desulfovibrionia</taxon>
        <taxon>Desulfovibrionales</taxon>
        <taxon>Desulfovibrionaceae</taxon>
        <taxon>Desulfovibrio</taxon>
    </lineage>
</organism>
<evidence type="ECO:0000313" key="2">
    <source>
        <dbReference type="Proteomes" id="UP000186323"/>
    </source>
</evidence>
<name>A0A1K1LD20_9BACT</name>
<dbReference type="KEGG" id="dpg:DESPIGER_0715"/>
<sequence length="187" mass="21824">MQKSSWYYWQQWRQRFPLQRDVHFDQGILSNDYCRDCRYCCGPQDCATPFPMKLLPSQQHAHLDRDFFLLAPDTACLDDRGCKSCGPEGCRLPRQRRPVACSLFPLVLLERGLYLYKICPAVLFLPLDRWFVMAREAVAWLARLAPQDLERLAIHIPDTSVQERFIDLELPLPFSSRTPDPVQPIRG</sequence>
<evidence type="ECO:0000313" key="1">
    <source>
        <dbReference type="EMBL" id="SFV72594.1"/>
    </source>
</evidence>
<gene>
    <name evidence="1" type="ORF">DESPIGER_0715</name>
</gene>